<name>A0A377GNL1_9GAMM</name>
<reference evidence="3 5" key="2">
    <citation type="submission" date="2018-06" db="EMBL/GenBank/DDBJ databases">
        <authorList>
            <consortium name="Pathogen Informatics"/>
            <person name="Doyle S."/>
        </authorList>
    </citation>
    <scope>NUCLEOTIDE SEQUENCE [LARGE SCALE GENOMIC DNA]</scope>
    <source>
        <strain evidence="3 5">NCTC11401</strain>
    </source>
</reference>
<feature type="transmembrane region" description="Helical" evidence="1">
    <location>
        <begin position="6"/>
        <end position="27"/>
    </location>
</feature>
<protein>
    <submittedName>
        <fullName evidence="3">Uncharacterized protein</fullName>
    </submittedName>
</protein>
<proteinExistence type="predicted"/>
<evidence type="ECO:0000313" key="3">
    <source>
        <dbReference type="EMBL" id="STO26085.1"/>
    </source>
</evidence>
<dbReference type="AlphaFoldDB" id="A0A377GNL1"/>
<keyword evidence="1" id="KW-0812">Transmembrane</keyword>
<dbReference type="EMBL" id="UGGV01000001">
    <property type="protein sequence ID" value="STO26085.1"/>
    <property type="molecule type" value="Genomic_DNA"/>
</dbReference>
<reference evidence="2 4" key="1">
    <citation type="submission" date="2017-01" db="EMBL/GenBank/DDBJ databases">
        <authorList>
            <person name="Varghese N."/>
            <person name="Submissions S."/>
        </authorList>
    </citation>
    <scope>NUCLEOTIDE SEQUENCE [LARGE SCALE GENOMIC DNA]</scope>
    <source>
        <strain evidence="2 4">ATCC 33342</strain>
    </source>
</reference>
<gene>
    <name evidence="3" type="ORF">NCTC11401_02937</name>
    <name evidence="2" type="ORF">SAMN05421777_105114</name>
</gene>
<evidence type="ECO:0000313" key="5">
    <source>
        <dbReference type="Proteomes" id="UP000254374"/>
    </source>
</evidence>
<sequence length="49" mass="5812">MWPAQRWYIISLTVSLLLFRVISLILFQNFVAFKVSNEIVSKRIMVPRS</sequence>
<evidence type="ECO:0000313" key="4">
    <source>
        <dbReference type="Proteomes" id="UP000186808"/>
    </source>
</evidence>
<evidence type="ECO:0000256" key="1">
    <source>
        <dbReference type="SAM" id="Phobius"/>
    </source>
</evidence>
<dbReference type="Proteomes" id="UP000186808">
    <property type="component" value="Unassembled WGS sequence"/>
</dbReference>
<keyword evidence="4" id="KW-1185">Reference proteome</keyword>
<dbReference type="Proteomes" id="UP000254374">
    <property type="component" value="Unassembled WGS sequence"/>
</dbReference>
<accession>A0A377GNL1</accession>
<keyword evidence="1" id="KW-1133">Transmembrane helix</keyword>
<evidence type="ECO:0000313" key="2">
    <source>
        <dbReference type="EMBL" id="SIR01594.1"/>
    </source>
</evidence>
<dbReference type="EMBL" id="FTNL01000005">
    <property type="protein sequence ID" value="SIR01594.1"/>
    <property type="molecule type" value="Genomic_DNA"/>
</dbReference>
<keyword evidence="1" id="KW-0472">Membrane</keyword>
<organism evidence="3 5">
    <name type="scientific">Fluoribacter gormanii</name>
    <dbReference type="NCBI Taxonomy" id="464"/>
    <lineage>
        <taxon>Bacteria</taxon>
        <taxon>Pseudomonadati</taxon>
        <taxon>Pseudomonadota</taxon>
        <taxon>Gammaproteobacteria</taxon>
        <taxon>Legionellales</taxon>
        <taxon>Legionellaceae</taxon>
        <taxon>Fluoribacter</taxon>
    </lineage>
</organism>